<reference evidence="3 4" key="1">
    <citation type="submission" date="2020-07" db="EMBL/GenBank/DDBJ databases">
        <title>Complete genome sequence of Chitinibacter sp. 2T18.</title>
        <authorList>
            <person name="Bae J.-W."/>
            <person name="Choi J.-W."/>
        </authorList>
    </citation>
    <scope>NUCLEOTIDE SEQUENCE [LARGE SCALE GENOMIC DNA]</scope>
    <source>
        <strain evidence="3 4">2T18</strain>
    </source>
</reference>
<dbReference type="PROSITE" id="PS51831">
    <property type="entry name" value="HD"/>
    <property type="match status" value="1"/>
</dbReference>
<dbReference type="EMBL" id="CP058627">
    <property type="protein sequence ID" value="QLG89178.1"/>
    <property type="molecule type" value="Genomic_DNA"/>
</dbReference>
<organism evidence="3 4">
    <name type="scientific">Chitinibacter bivalviorum</name>
    <dbReference type="NCBI Taxonomy" id="2739434"/>
    <lineage>
        <taxon>Bacteria</taxon>
        <taxon>Pseudomonadati</taxon>
        <taxon>Pseudomonadota</taxon>
        <taxon>Betaproteobacteria</taxon>
        <taxon>Neisseriales</taxon>
        <taxon>Chitinibacteraceae</taxon>
        <taxon>Chitinibacter</taxon>
    </lineage>
</organism>
<dbReference type="Proteomes" id="UP000509597">
    <property type="component" value="Chromosome"/>
</dbReference>
<dbReference type="InterPro" id="IPR037522">
    <property type="entry name" value="HD_GYP_dom"/>
</dbReference>
<protein>
    <submittedName>
        <fullName evidence="3">HD-GYP domain-containing protein</fullName>
    </submittedName>
</protein>
<dbReference type="Pfam" id="PF13487">
    <property type="entry name" value="HD_5"/>
    <property type="match status" value="1"/>
</dbReference>
<dbReference type="InterPro" id="IPR006674">
    <property type="entry name" value="HD_domain"/>
</dbReference>
<evidence type="ECO:0000259" key="1">
    <source>
        <dbReference type="PROSITE" id="PS51831"/>
    </source>
</evidence>
<sequence length="302" mass="33056">MFFKSRASQQLNQLQLQHQAQQKSLLASLLASAWVVEARDPYTGGHLWRVAMFSARLAAALGESPFQVNRIAMAGFLHDLGKIGIPDAILRKPDKLTDAEYAVIKTHPRIGARLIANHPFSPLVLNAIVGHHEMPNGRGYPDGLRSDEITLEAKIVAISDAFDAMTSSRPYRKGMPIEKALNIIESELGQQFDQRCGEVFVRLGRASEFDHIVSHSDEGIPLGHCMMCGPTLVRVRNAHAGDTLACPNCCGEYQWETGENGELTAKPTGQTASAEALAPKADELQIESLIGQWENVLALINQ</sequence>
<dbReference type="PANTHER" id="PTHR43155:SF2">
    <property type="entry name" value="CYCLIC DI-GMP PHOSPHODIESTERASE PA4108"/>
    <property type="match status" value="1"/>
</dbReference>
<name>A0A7H9BLL4_9NEIS</name>
<dbReference type="Gene3D" id="1.10.3210.10">
    <property type="entry name" value="Hypothetical protein af1432"/>
    <property type="match status" value="1"/>
</dbReference>
<dbReference type="KEGG" id="chiz:HQ393_13515"/>
<dbReference type="RefSeq" id="WP_179355674.1">
    <property type="nucleotide sequence ID" value="NZ_CP058627.1"/>
</dbReference>
<evidence type="ECO:0000313" key="3">
    <source>
        <dbReference type="EMBL" id="QLG89178.1"/>
    </source>
</evidence>
<gene>
    <name evidence="3" type="ORF">HQ393_13515</name>
</gene>
<dbReference type="CDD" id="cd00077">
    <property type="entry name" value="HDc"/>
    <property type="match status" value="1"/>
</dbReference>
<dbReference type="SMART" id="SM00471">
    <property type="entry name" value="HDc"/>
    <property type="match status" value="1"/>
</dbReference>
<dbReference type="GO" id="GO:0008081">
    <property type="term" value="F:phosphoric diester hydrolase activity"/>
    <property type="evidence" value="ECO:0007669"/>
    <property type="project" value="UniProtKB-ARBA"/>
</dbReference>
<evidence type="ECO:0000259" key="2">
    <source>
        <dbReference type="PROSITE" id="PS51832"/>
    </source>
</evidence>
<dbReference type="AlphaFoldDB" id="A0A7H9BLL4"/>
<dbReference type="InterPro" id="IPR003607">
    <property type="entry name" value="HD/PDEase_dom"/>
</dbReference>
<evidence type="ECO:0000313" key="4">
    <source>
        <dbReference type="Proteomes" id="UP000509597"/>
    </source>
</evidence>
<dbReference type="PROSITE" id="PS51832">
    <property type="entry name" value="HD_GYP"/>
    <property type="match status" value="1"/>
</dbReference>
<keyword evidence="4" id="KW-1185">Reference proteome</keyword>
<dbReference type="SUPFAM" id="SSF109604">
    <property type="entry name" value="HD-domain/PDEase-like"/>
    <property type="match status" value="1"/>
</dbReference>
<feature type="domain" description="HD-GYP" evidence="2">
    <location>
        <begin position="21"/>
        <end position="216"/>
    </location>
</feature>
<proteinExistence type="predicted"/>
<feature type="domain" description="HD" evidence="1">
    <location>
        <begin position="43"/>
        <end position="165"/>
    </location>
</feature>
<accession>A0A7H9BLL4</accession>
<dbReference type="PANTHER" id="PTHR43155">
    <property type="entry name" value="CYCLIC DI-GMP PHOSPHODIESTERASE PA4108-RELATED"/>
    <property type="match status" value="1"/>
</dbReference>